<evidence type="ECO:0000256" key="9">
    <source>
        <dbReference type="ARBA" id="ARBA00023049"/>
    </source>
</evidence>
<keyword evidence="3 13" id="KW-0964">Secreted</keyword>
<dbReference type="GO" id="GO:0005615">
    <property type="term" value="C:extracellular space"/>
    <property type="evidence" value="ECO:0007669"/>
    <property type="project" value="InterPro"/>
</dbReference>
<evidence type="ECO:0000256" key="12">
    <source>
        <dbReference type="PIRSR" id="PIRSR601842-2"/>
    </source>
</evidence>
<feature type="chain" id="PRO_5009360878" description="Extracellular metalloproteinase" evidence="13">
    <location>
        <begin position="31"/>
        <end position="667"/>
    </location>
</feature>
<evidence type="ECO:0000256" key="6">
    <source>
        <dbReference type="ARBA" id="ARBA00022729"/>
    </source>
</evidence>
<keyword evidence="4 13" id="KW-0645">Protease</keyword>
<evidence type="ECO:0000256" key="13">
    <source>
        <dbReference type="RuleBase" id="RU364017"/>
    </source>
</evidence>
<keyword evidence="7 13" id="KW-0378">Hydrolase</keyword>
<dbReference type="GO" id="GO:0006508">
    <property type="term" value="P:proteolysis"/>
    <property type="evidence" value="ECO:0007669"/>
    <property type="project" value="UniProtKB-KW"/>
</dbReference>
<dbReference type="OrthoDB" id="3227768at2759"/>
<accession>A0A0L0SSI4</accession>
<gene>
    <name evidence="15" type="ORF">AMAG_11126</name>
</gene>
<feature type="domain" description="FTP" evidence="14">
    <location>
        <begin position="103"/>
        <end position="151"/>
    </location>
</feature>
<evidence type="ECO:0000259" key="14">
    <source>
        <dbReference type="Pfam" id="PF07504"/>
    </source>
</evidence>
<keyword evidence="9 13" id="KW-0482">Metalloprotease</keyword>
<reference evidence="16" key="2">
    <citation type="submission" date="2009-11" db="EMBL/GenBank/DDBJ databases">
        <title>The Genome Sequence of Allomyces macrogynus strain ATCC 38327.</title>
        <authorList>
            <consortium name="The Broad Institute Genome Sequencing Platform"/>
            <person name="Russ C."/>
            <person name="Cuomo C."/>
            <person name="Shea T."/>
            <person name="Young S.K."/>
            <person name="Zeng Q."/>
            <person name="Koehrsen M."/>
            <person name="Haas B."/>
            <person name="Borodovsky M."/>
            <person name="Guigo R."/>
            <person name="Alvarado L."/>
            <person name="Berlin A."/>
            <person name="Borenstein D."/>
            <person name="Chen Z."/>
            <person name="Engels R."/>
            <person name="Freedman E."/>
            <person name="Gellesch M."/>
            <person name="Goldberg J."/>
            <person name="Griggs A."/>
            <person name="Gujja S."/>
            <person name="Heiman D."/>
            <person name="Hepburn T."/>
            <person name="Howarth C."/>
            <person name="Jen D."/>
            <person name="Larson L."/>
            <person name="Lewis B."/>
            <person name="Mehta T."/>
            <person name="Park D."/>
            <person name="Pearson M."/>
            <person name="Roberts A."/>
            <person name="Saif S."/>
            <person name="Shenoy N."/>
            <person name="Sisk P."/>
            <person name="Stolte C."/>
            <person name="Sykes S."/>
            <person name="Walk T."/>
            <person name="White J."/>
            <person name="Yandava C."/>
            <person name="Burger G."/>
            <person name="Gray M.W."/>
            <person name="Holland P.W.H."/>
            <person name="King N."/>
            <person name="Lang F.B.F."/>
            <person name="Roger A.J."/>
            <person name="Ruiz-Trillo I."/>
            <person name="Lander E."/>
            <person name="Nusbaum C."/>
        </authorList>
    </citation>
    <scope>NUCLEOTIDE SEQUENCE [LARGE SCALE GENOMIC DNA]</scope>
    <source>
        <strain evidence="16">ATCC 38327</strain>
    </source>
</reference>
<dbReference type="GO" id="GO:0004222">
    <property type="term" value="F:metalloendopeptidase activity"/>
    <property type="evidence" value="ECO:0007669"/>
    <property type="project" value="InterPro"/>
</dbReference>
<keyword evidence="10 13" id="KW-0865">Zymogen</keyword>
<comment type="subcellular location">
    <subcellularLocation>
        <location evidence="1 13">Secreted</location>
    </subcellularLocation>
</comment>
<evidence type="ECO:0000256" key="7">
    <source>
        <dbReference type="ARBA" id="ARBA00022801"/>
    </source>
</evidence>
<evidence type="ECO:0000256" key="5">
    <source>
        <dbReference type="ARBA" id="ARBA00022723"/>
    </source>
</evidence>
<dbReference type="InterPro" id="IPR027268">
    <property type="entry name" value="Peptidase_M4/M1_CTD_sf"/>
</dbReference>
<dbReference type="AlphaFoldDB" id="A0A0L0SSI4"/>
<feature type="binding site" evidence="12">
    <location>
        <position position="465"/>
    </location>
    <ligand>
        <name>Zn(2+)</name>
        <dbReference type="ChEBI" id="CHEBI:29105"/>
        <note>catalytic</note>
    </ligand>
</feature>
<evidence type="ECO:0000313" key="15">
    <source>
        <dbReference type="EMBL" id="KNE65508.1"/>
    </source>
</evidence>
<dbReference type="EMBL" id="GG745347">
    <property type="protein sequence ID" value="KNE65508.1"/>
    <property type="molecule type" value="Genomic_DNA"/>
</dbReference>
<sequence>MPRICTHHWPLAALFLAALVALYAAPNVHAAQSNMLERKVKVPTPAVKLFTILPPFSTTISTSAPTVAATTVPGRKLAADSQDAARAVATAYLTETLGFPSSEFVIKNMVVTSSGVTAVYARQLVHGFEVVNADVNLNIKNGQIVAFGDSFYRGARPTQPDLAALSDTASTMSKSPADAFMALASFVGAPTPKIVNVTVPADIVRDASSDLHAAPVFEITSEIAMGTVPVHYQYVQNGNNLKLVYSLQLQQTMHWYHGHVNVQTGEIEAVNDWAAAARYAVIPVGEQSPDMGPLVIVDSASVILANASPNGWHDDSVVKSKTTEGNNVTAQPNTPDGTKNGFPDGGANLDFTKYAPIFASSNPNDYAAGSAVQMFFLMNVAHDLCYQYGFDEASGNFQMDNYGKGGLGSDPIAAVVQDQNDVDTEYFMTPPDGQRPHVSAYLFDYTTPNRDSVFDLAIPHHEFFHGVSSRLTGGPANSDCLTPFEAASLAEGWSDMFALAVNVLDKQTVTRNTAAPFAPYVAGTPSGLRTYPYTSDTQVNPSVYSYLGRADYQTVHKAGEVWASMLWEVYWNLVDKYGCGPIEQADLAHGNTLWLQLIMDGLKIQNCNPSAVTARDAILTADLLLTGAANNCLIWSGFAKRGLGTAALSGVYEDSFTVPPECLLTLG</sequence>
<dbReference type="InterPro" id="IPR011096">
    <property type="entry name" value="FTP_domain"/>
</dbReference>
<dbReference type="Pfam" id="PF07504">
    <property type="entry name" value="FTP"/>
    <property type="match status" value="1"/>
</dbReference>
<evidence type="ECO:0000256" key="8">
    <source>
        <dbReference type="ARBA" id="ARBA00022833"/>
    </source>
</evidence>
<evidence type="ECO:0000256" key="11">
    <source>
        <dbReference type="PIRSR" id="PIRSR601842-1"/>
    </source>
</evidence>
<evidence type="ECO:0000256" key="3">
    <source>
        <dbReference type="ARBA" id="ARBA00022525"/>
    </source>
</evidence>
<dbReference type="SUPFAM" id="SSF55486">
    <property type="entry name" value="Metalloproteases ('zincins'), catalytic domain"/>
    <property type="match status" value="1"/>
</dbReference>
<dbReference type="VEuPathDB" id="FungiDB:AMAG_11126"/>
<dbReference type="eggNOG" id="ENOG502QTDC">
    <property type="taxonomic scope" value="Eukaryota"/>
</dbReference>
<dbReference type="OMA" id="MPRICTH"/>
<keyword evidence="6 13" id="KW-0732">Signal</keyword>
<name>A0A0L0SSI4_ALLM3</name>
<dbReference type="Gene3D" id="3.10.170.10">
    <property type="match status" value="1"/>
</dbReference>
<comment type="similarity">
    <text evidence="2 13">Belongs to the peptidase M36 family.</text>
</comment>
<organism evidence="15 16">
    <name type="scientific">Allomyces macrogynus (strain ATCC 38327)</name>
    <name type="common">Allomyces javanicus var. macrogynus</name>
    <dbReference type="NCBI Taxonomy" id="578462"/>
    <lineage>
        <taxon>Eukaryota</taxon>
        <taxon>Fungi</taxon>
        <taxon>Fungi incertae sedis</taxon>
        <taxon>Blastocladiomycota</taxon>
        <taxon>Blastocladiomycetes</taxon>
        <taxon>Blastocladiales</taxon>
        <taxon>Blastocladiaceae</taxon>
        <taxon>Allomyces</taxon>
    </lineage>
</organism>
<evidence type="ECO:0000313" key="16">
    <source>
        <dbReference type="Proteomes" id="UP000054350"/>
    </source>
</evidence>
<keyword evidence="5 12" id="KW-0479">Metal-binding</keyword>
<feature type="binding site" evidence="12">
    <location>
        <position position="461"/>
    </location>
    <ligand>
        <name>Zn(2+)</name>
        <dbReference type="ChEBI" id="CHEBI:29105"/>
        <note>catalytic</note>
    </ligand>
</feature>
<keyword evidence="16" id="KW-1185">Reference proteome</keyword>
<dbReference type="PANTHER" id="PTHR33478">
    <property type="entry name" value="EXTRACELLULAR METALLOPROTEINASE MEP"/>
    <property type="match status" value="1"/>
</dbReference>
<evidence type="ECO:0000256" key="2">
    <source>
        <dbReference type="ARBA" id="ARBA00006006"/>
    </source>
</evidence>
<feature type="binding site" evidence="12">
    <location>
        <position position="491"/>
    </location>
    <ligand>
        <name>Zn(2+)</name>
        <dbReference type="ChEBI" id="CHEBI:29105"/>
        <note>catalytic</note>
    </ligand>
</feature>
<protein>
    <recommendedName>
        <fullName evidence="13">Extracellular metalloproteinase</fullName>
        <ecNumber evidence="13">3.4.24.-</ecNumber>
    </recommendedName>
    <alternativeName>
        <fullName evidence="13">Fungalysin</fullName>
    </alternativeName>
</protein>
<keyword evidence="8 12" id="KW-0862">Zinc</keyword>
<comment type="cofactor">
    <cofactor evidence="12">
        <name>Zn(2+)</name>
        <dbReference type="ChEBI" id="CHEBI:29105"/>
    </cofactor>
    <text evidence="12">Binds 1 zinc ion per subunit.</text>
</comment>
<dbReference type="Gene3D" id="1.10.390.10">
    <property type="entry name" value="Neutral Protease Domain 2"/>
    <property type="match status" value="1"/>
</dbReference>
<feature type="active site" evidence="11">
    <location>
        <position position="462"/>
    </location>
</feature>
<feature type="signal peptide" evidence="13">
    <location>
        <begin position="1"/>
        <end position="30"/>
    </location>
</feature>
<dbReference type="CDD" id="cd09596">
    <property type="entry name" value="M36"/>
    <property type="match status" value="1"/>
</dbReference>
<dbReference type="GO" id="GO:0008270">
    <property type="term" value="F:zinc ion binding"/>
    <property type="evidence" value="ECO:0007669"/>
    <property type="project" value="InterPro"/>
</dbReference>
<dbReference type="PANTHER" id="PTHR33478:SF1">
    <property type="entry name" value="EXTRACELLULAR METALLOPROTEINASE MEP"/>
    <property type="match status" value="1"/>
</dbReference>
<proteinExistence type="inferred from homology"/>
<dbReference type="Pfam" id="PF02128">
    <property type="entry name" value="Peptidase_M36"/>
    <property type="match status" value="1"/>
</dbReference>
<dbReference type="InterPro" id="IPR001842">
    <property type="entry name" value="Peptidase_M36"/>
</dbReference>
<dbReference type="EC" id="3.4.24.-" evidence="13"/>
<evidence type="ECO:0000256" key="4">
    <source>
        <dbReference type="ARBA" id="ARBA00022670"/>
    </source>
</evidence>
<evidence type="ECO:0000256" key="1">
    <source>
        <dbReference type="ARBA" id="ARBA00004613"/>
    </source>
</evidence>
<reference evidence="15 16" key="1">
    <citation type="submission" date="2009-11" db="EMBL/GenBank/DDBJ databases">
        <title>Annotation of Allomyces macrogynus ATCC 38327.</title>
        <authorList>
            <consortium name="The Broad Institute Genome Sequencing Platform"/>
            <person name="Russ C."/>
            <person name="Cuomo C."/>
            <person name="Burger G."/>
            <person name="Gray M.W."/>
            <person name="Holland P.W.H."/>
            <person name="King N."/>
            <person name="Lang F.B.F."/>
            <person name="Roger A.J."/>
            <person name="Ruiz-Trillo I."/>
            <person name="Young S.K."/>
            <person name="Zeng Q."/>
            <person name="Gargeya S."/>
            <person name="Fitzgerald M."/>
            <person name="Haas B."/>
            <person name="Abouelleil A."/>
            <person name="Alvarado L."/>
            <person name="Arachchi H.M."/>
            <person name="Berlin A."/>
            <person name="Chapman S.B."/>
            <person name="Gearin G."/>
            <person name="Goldberg J."/>
            <person name="Griggs A."/>
            <person name="Gujja S."/>
            <person name="Hansen M."/>
            <person name="Heiman D."/>
            <person name="Howarth C."/>
            <person name="Larimer J."/>
            <person name="Lui A."/>
            <person name="MacDonald P.J.P."/>
            <person name="McCowen C."/>
            <person name="Montmayeur A."/>
            <person name="Murphy C."/>
            <person name="Neiman D."/>
            <person name="Pearson M."/>
            <person name="Priest M."/>
            <person name="Roberts A."/>
            <person name="Saif S."/>
            <person name="Shea T."/>
            <person name="Sisk P."/>
            <person name="Stolte C."/>
            <person name="Sykes S."/>
            <person name="Wortman J."/>
            <person name="Nusbaum C."/>
            <person name="Birren B."/>
        </authorList>
    </citation>
    <scope>NUCLEOTIDE SEQUENCE [LARGE SCALE GENOMIC DNA]</scope>
    <source>
        <strain evidence="15 16">ATCC 38327</strain>
    </source>
</reference>
<dbReference type="InterPro" id="IPR050371">
    <property type="entry name" value="Fungal_virulence_M36"/>
</dbReference>
<evidence type="ECO:0000256" key="10">
    <source>
        <dbReference type="ARBA" id="ARBA00023145"/>
    </source>
</evidence>
<dbReference type="Proteomes" id="UP000054350">
    <property type="component" value="Unassembled WGS sequence"/>
</dbReference>